<evidence type="ECO:0000313" key="3">
    <source>
        <dbReference type="Proteomes" id="UP000597762"/>
    </source>
</evidence>
<reference evidence="2" key="1">
    <citation type="submission" date="2021-01" db="EMBL/GenBank/DDBJ databases">
        <authorList>
            <person name="Li R."/>
            <person name="Bekaert M."/>
        </authorList>
    </citation>
    <scope>NUCLEOTIDE SEQUENCE</scope>
    <source>
        <strain evidence="2">Farmed</strain>
    </source>
</reference>
<organism evidence="2 3">
    <name type="scientific">Acanthosepion pharaonis</name>
    <name type="common">Pharaoh cuttlefish</name>
    <name type="synonym">Sepia pharaonis</name>
    <dbReference type="NCBI Taxonomy" id="158019"/>
    <lineage>
        <taxon>Eukaryota</taxon>
        <taxon>Metazoa</taxon>
        <taxon>Spiralia</taxon>
        <taxon>Lophotrochozoa</taxon>
        <taxon>Mollusca</taxon>
        <taxon>Cephalopoda</taxon>
        <taxon>Coleoidea</taxon>
        <taxon>Decapodiformes</taxon>
        <taxon>Sepiida</taxon>
        <taxon>Sepiina</taxon>
        <taxon>Sepiidae</taxon>
        <taxon>Acanthosepion</taxon>
    </lineage>
</organism>
<sequence length="151" mass="16566">MCASFICLRIYSFLTLLLFPVSFYLSHLPLDPLHPSPPHFLSLAPLISSSFFLTPLLFPASPLAPSLPSSSLLFRFLFLALLHLLLLFPASPLAPCLPSCSLLPLCLPSFHLSPPSSSFPSLSPTLSRSLFFAPPHLPHLRSLSLPFSLKM</sequence>
<dbReference type="EMBL" id="CAHIKZ030002759">
    <property type="protein sequence ID" value="CAE1291692.1"/>
    <property type="molecule type" value="Genomic_DNA"/>
</dbReference>
<keyword evidence="3" id="KW-1185">Reference proteome</keyword>
<comment type="caution">
    <text evidence="2">The sequence shown here is derived from an EMBL/GenBank/DDBJ whole genome shotgun (WGS) entry which is preliminary data.</text>
</comment>
<feature type="transmembrane region" description="Helical" evidence="1">
    <location>
        <begin position="7"/>
        <end position="27"/>
    </location>
</feature>
<dbReference type="AlphaFoldDB" id="A0A812D2J9"/>
<proteinExistence type="predicted"/>
<keyword evidence="1" id="KW-1133">Transmembrane helix</keyword>
<evidence type="ECO:0000313" key="2">
    <source>
        <dbReference type="EMBL" id="CAE1291692.1"/>
    </source>
</evidence>
<gene>
    <name evidence="2" type="ORF">SPHA_48872</name>
</gene>
<keyword evidence="1" id="KW-0812">Transmembrane</keyword>
<feature type="transmembrane region" description="Helical" evidence="1">
    <location>
        <begin position="39"/>
        <end position="60"/>
    </location>
</feature>
<protein>
    <submittedName>
        <fullName evidence="2">Uncharacterized protein</fullName>
    </submittedName>
</protein>
<name>A0A812D2J9_ACAPH</name>
<dbReference type="Proteomes" id="UP000597762">
    <property type="component" value="Unassembled WGS sequence"/>
</dbReference>
<accession>A0A812D2J9</accession>
<keyword evidence="1" id="KW-0472">Membrane</keyword>
<evidence type="ECO:0000256" key="1">
    <source>
        <dbReference type="SAM" id="Phobius"/>
    </source>
</evidence>
<feature type="transmembrane region" description="Helical" evidence="1">
    <location>
        <begin position="72"/>
        <end position="90"/>
    </location>
</feature>